<dbReference type="InterPro" id="IPR051532">
    <property type="entry name" value="Ester_Hydrolysis_Enzymes"/>
</dbReference>
<organism evidence="3 4">
    <name type="scientific">Cucurbitaria berberidis CBS 394.84</name>
    <dbReference type="NCBI Taxonomy" id="1168544"/>
    <lineage>
        <taxon>Eukaryota</taxon>
        <taxon>Fungi</taxon>
        <taxon>Dikarya</taxon>
        <taxon>Ascomycota</taxon>
        <taxon>Pezizomycotina</taxon>
        <taxon>Dothideomycetes</taxon>
        <taxon>Pleosporomycetidae</taxon>
        <taxon>Pleosporales</taxon>
        <taxon>Pleosporineae</taxon>
        <taxon>Cucurbitariaceae</taxon>
        <taxon>Cucurbitaria</taxon>
    </lineage>
</organism>
<dbReference type="OrthoDB" id="2119228at2759"/>
<gene>
    <name evidence="3" type="ORF">K460DRAFT_406980</name>
</gene>
<reference evidence="3" key="1">
    <citation type="submission" date="2020-01" db="EMBL/GenBank/DDBJ databases">
        <authorList>
            <consortium name="DOE Joint Genome Institute"/>
            <person name="Haridas S."/>
            <person name="Albert R."/>
            <person name="Binder M."/>
            <person name="Bloem J."/>
            <person name="Labutti K."/>
            <person name="Salamov A."/>
            <person name="Andreopoulos B."/>
            <person name="Baker S.E."/>
            <person name="Barry K."/>
            <person name="Bills G."/>
            <person name="Bluhm B.H."/>
            <person name="Cannon C."/>
            <person name="Castanera R."/>
            <person name="Culley D.E."/>
            <person name="Daum C."/>
            <person name="Ezra D."/>
            <person name="Gonzalez J.B."/>
            <person name="Henrissat B."/>
            <person name="Kuo A."/>
            <person name="Liang C."/>
            <person name="Lipzen A."/>
            <person name="Lutzoni F."/>
            <person name="Magnuson J."/>
            <person name="Mondo S."/>
            <person name="Nolan M."/>
            <person name="Ohm R."/>
            <person name="Pangilinan J."/>
            <person name="Park H.-J."/>
            <person name="Ramirez L."/>
            <person name="Alfaro M."/>
            <person name="Sun H."/>
            <person name="Tritt A."/>
            <person name="Yoshinaga Y."/>
            <person name="Zwiers L.-H."/>
            <person name="Turgeon B.G."/>
            <person name="Goodwin S.B."/>
            <person name="Spatafora J.W."/>
            <person name="Crous P.W."/>
            <person name="Grigoriev I.V."/>
        </authorList>
    </citation>
    <scope>NUCLEOTIDE SEQUENCE</scope>
    <source>
        <strain evidence="3">CBS 394.84</strain>
    </source>
</reference>
<feature type="domain" description="SGNH hydrolase-type esterase" evidence="2">
    <location>
        <begin position="72"/>
        <end position="211"/>
    </location>
</feature>
<dbReference type="EMBL" id="ML976616">
    <property type="protein sequence ID" value="KAF1846791.1"/>
    <property type="molecule type" value="Genomic_DNA"/>
</dbReference>
<dbReference type="Gene3D" id="3.40.50.1110">
    <property type="entry name" value="SGNH hydrolase"/>
    <property type="match status" value="1"/>
</dbReference>
<keyword evidence="4" id="KW-1185">Reference proteome</keyword>
<dbReference type="Proteomes" id="UP000800039">
    <property type="component" value="Unassembled WGS sequence"/>
</dbReference>
<evidence type="ECO:0000256" key="1">
    <source>
        <dbReference type="SAM" id="SignalP"/>
    </source>
</evidence>
<evidence type="ECO:0000259" key="2">
    <source>
        <dbReference type="Pfam" id="PF13472"/>
    </source>
</evidence>
<dbReference type="InterPro" id="IPR013830">
    <property type="entry name" value="SGNH_hydro"/>
</dbReference>
<evidence type="ECO:0000313" key="4">
    <source>
        <dbReference type="Proteomes" id="UP000800039"/>
    </source>
</evidence>
<proteinExistence type="predicted"/>
<dbReference type="InterPro" id="IPR036514">
    <property type="entry name" value="SGNH_hydro_sf"/>
</dbReference>
<feature type="signal peptide" evidence="1">
    <location>
        <begin position="1"/>
        <end position="21"/>
    </location>
</feature>
<accession>A0A9P4GKI4</accession>
<name>A0A9P4GKI4_9PLEO</name>
<dbReference type="PANTHER" id="PTHR30383:SF2">
    <property type="entry name" value="CELLULOSE-BINDING PROTEIN"/>
    <property type="match status" value="1"/>
</dbReference>
<dbReference type="CDD" id="cd01833">
    <property type="entry name" value="XynB_like"/>
    <property type="match status" value="1"/>
</dbReference>
<protein>
    <submittedName>
        <fullName evidence="3">Carbohydrate esterase family 3 protein</fullName>
    </submittedName>
</protein>
<dbReference type="Pfam" id="PF13472">
    <property type="entry name" value="Lipase_GDSL_2"/>
    <property type="match status" value="1"/>
</dbReference>
<dbReference type="RefSeq" id="XP_040789354.1">
    <property type="nucleotide sequence ID" value="XM_040937018.1"/>
</dbReference>
<comment type="caution">
    <text evidence="3">The sequence shown here is derived from an EMBL/GenBank/DDBJ whole genome shotgun (WGS) entry which is preliminary data.</text>
</comment>
<dbReference type="GeneID" id="63854268"/>
<sequence length="257" mass="27662">MVKFSAFGAFALISLASQALAQRTVKVMPFGASIVSKCWRANLQAKLKNDGIRNFDFVGSLGGNCGGNGVDQDHEGHSGSQATDYAKNGNLTVWLDRNPPDVVIMLLGTNDVLLGKKPVKDILAAYDVLLGQMRAKNARMQIIFSNLLPLDPARWPKEGVEGMKALNSAIATYAPKKSTVQSPVYFVDNYADFNAVTDTTDGEHPNDVGSEKMAKKFFGPTKNAIQVVGRSSRILKSKRTTGWARREVAAKAANGGA</sequence>
<dbReference type="PANTHER" id="PTHR30383">
    <property type="entry name" value="THIOESTERASE 1/PROTEASE 1/LYSOPHOSPHOLIPASE L1"/>
    <property type="match status" value="1"/>
</dbReference>
<feature type="chain" id="PRO_5040486204" evidence="1">
    <location>
        <begin position="22"/>
        <end position="257"/>
    </location>
</feature>
<keyword evidence="1" id="KW-0732">Signal</keyword>
<dbReference type="GO" id="GO:0004622">
    <property type="term" value="F:phosphatidylcholine lysophospholipase activity"/>
    <property type="evidence" value="ECO:0007669"/>
    <property type="project" value="TreeGrafter"/>
</dbReference>
<evidence type="ECO:0000313" key="3">
    <source>
        <dbReference type="EMBL" id="KAF1846791.1"/>
    </source>
</evidence>
<dbReference type="SUPFAM" id="SSF52266">
    <property type="entry name" value="SGNH hydrolase"/>
    <property type="match status" value="1"/>
</dbReference>
<dbReference type="AlphaFoldDB" id="A0A9P4GKI4"/>